<evidence type="ECO:0000259" key="5">
    <source>
        <dbReference type="PROSITE" id="PS50977"/>
    </source>
</evidence>
<dbReference type="PANTHER" id="PTHR30055">
    <property type="entry name" value="HTH-TYPE TRANSCRIPTIONAL REGULATOR RUTR"/>
    <property type="match status" value="1"/>
</dbReference>
<keyword evidence="2 4" id="KW-0238">DNA-binding</keyword>
<gene>
    <name evidence="6" type="ORF">O3I_017240</name>
</gene>
<dbReference type="InterPro" id="IPR036271">
    <property type="entry name" value="Tet_transcr_reg_TetR-rel_C_sf"/>
</dbReference>
<dbReference type="HOGENOM" id="CLU_069356_25_6_11"/>
<protein>
    <submittedName>
        <fullName evidence="6">TetR family transcriptional regulator</fullName>
    </submittedName>
</protein>
<dbReference type="PROSITE" id="PS50977">
    <property type="entry name" value="HTH_TETR_2"/>
    <property type="match status" value="1"/>
</dbReference>
<evidence type="ECO:0000256" key="4">
    <source>
        <dbReference type="PROSITE-ProRule" id="PRU00335"/>
    </source>
</evidence>
<dbReference type="RefSeq" id="WP_014984264.1">
    <property type="nucleotide sequence ID" value="NC_018681.1"/>
</dbReference>
<dbReference type="PANTHER" id="PTHR30055:SF148">
    <property type="entry name" value="TETR-FAMILY TRANSCRIPTIONAL REGULATOR"/>
    <property type="match status" value="1"/>
</dbReference>
<organism evidence="6 7">
    <name type="scientific">Nocardia brasiliensis (strain ATCC 700358 / HUJEG-1)</name>
    <dbReference type="NCBI Taxonomy" id="1133849"/>
    <lineage>
        <taxon>Bacteria</taxon>
        <taxon>Bacillati</taxon>
        <taxon>Actinomycetota</taxon>
        <taxon>Actinomycetes</taxon>
        <taxon>Mycobacteriales</taxon>
        <taxon>Nocardiaceae</taxon>
        <taxon>Nocardia</taxon>
    </lineage>
</organism>
<dbReference type="eggNOG" id="COG1309">
    <property type="taxonomic scope" value="Bacteria"/>
</dbReference>
<dbReference type="Gene3D" id="1.10.10.60">
    <property type="entry name" value="Homeodomain-like"/>
    <property type="match status" value="1"/>
</dbReference>
<dbReference type="InterPro" id="IPR001647">
    <property type="entry name" value="HTH_TetR"/>
</dbReference>
<dbReference type="GO" id="GO:0003700">
    <property type="term" value="F:DNA-binding transcription factor activity"/>
    <property type="evidence" value="ECO:0007669"/>
    <property type="project" value="TreeGrafter"/>
</dbReference>
<dbReference type="InterPro" id="IPR011075">
    <property type="entry name" value="TetR_C"/>
</dbReference>
<evidence type="ECO:0000256" key="1">
    <source>
        <dbReference type="ARBA" id="ARBA00023015"/>
    </source>
</evidence>
<evidence type="ECO:0000313" key="7">
    <source>
        <dbReference type="Proteomes" id="UP000006304"/>
    </source>
</evidence>
<evidence type="ECO:0000313" key="6">
    <source>
        <dbReference type="EMBL" id="AFU01409.1"/>
    </source>
</evidence>
<dbReference type="SUPFAM" id="SSF46689">
    <property type="entry name" value="Homeodomain-like"/>
    <property type="match status" value="1"/>
</dbReference>
<reference evidence="6 7" key="1">
    <citation type="journal article" date="2012" name="J. Bacteriol.">
        <title>Complete genome sequence of Nocardia brasiliensis HUJEG-1.</title>
        <authorList>
            <person name="Vera-Cabrera L."/>
            <person name="Ortiz-Lopez R."/>
            <person name="Elizondo-Gonzalez R."/>
            <person name="Perez-Maya A.A."/>
            <person name="Ocampo-Candiani J."/>
        </authorList>
    </citation>
    <scope>NUCLEOTIDE SEQUENCE [LARGE SCALE GENOMIC DNA]</scope>
    <source>
        <strain evidence="7">ATCC 700358</strain>
    </source>
</reference>
<evidence type="ECO:0000256" key="2">
    <source>
        <dbReference type="ARBA" id="ARBA00023125"/>
    </source>
</evidence>
<evidence type="ECO:0000256" key="3">
    <source>
        <dbReference type="ARBA" id="ARBA00023163"/>
    </source>
</evidence>
<accession>K0EWD7</accession>
<dbReference type="GO" id="GO:0000976">
    <property type="term" value="F:transcription cis-regulatory region binding"/>
    <property type="evidence" value="ECO:0007669"/>
    <property type="project" value="TreeGrafter"/>
</dbReference>
<dbReference type="Proteomes" id="UP000006304">
    <property type="component" value="Chromosome"/>
</dbReference>
<feature type="domain" description="HTH tetR-type" evidence="5">
    <location>
        <begin position="19"/>
        <end position="79"/>
    </location>
</feature>
<keyword evidence="7" id="KW-1185">Reference proteome</keyword>
<keyword evidence="1" id="KW-0805">Transcription regulation</keyword>
<dbReference type="Gene3D" id="1.10.357.10">
    <property type="entry name" value="Tetracycline Repressor, domain 2"/>
    <property type="match status" value="1"/>
</dbReference>
<dbReference type="Pfam" id="PF00440">
    <property type="entry name" value="TetR_N"/>
    <property type="match status" value="1"/>
</dbReference>
<dbReference type="InterPro" id="IPR050109">
    <property type="entry name" value="HTH-type_TetR-like_transc_reg"/>
</dbReference>
<dbReference type="AlphaFoldDB" id="K0EWD7"/>
<dbReference type="KEGG" id="nbr:O3I_017240"/>
<dbReference type="PRINTS" id="PR00455">
    <property type="entry name" value="HTHTETR"/>
</dbReference>
<dbReference type="InterPro" id="IPR009057">
    <property type="entry name" value="Homeodomain-like_sf"/>
</dbReference>
<dbReference type="EMBL" id="CP003876">
    <property type="protein sequence ID" value="AFU01409.1"/>
    <property type="molecule type" value="Genomic_DNA"/>
</dbReference>
<proteinExistence type="predicted"/>
<feature type="DNA-binding region" description="H-T-H motif" evidence="4">
    <location>
        <begin position="42"/>
        <end position="61"/>
    </location>
</feature>
<dbReference type="SUPFAM" id="SSF48498">
    <property type="entry name" value="Tetracyclin repressor-like, C-terminal domain"/>
    <property type="match status" value="1"/>
</dbReference>
<dbReference type="Pfam" id="PF16859">
    <property type="entry name" value="TetR_C_11"/>
    <property type="match status" value="1"/>
</dbReference>
<sequence>MPDAKSPIRRVRSGNQRDEAARLAVLHAADDLLVEHGFAALTVEAIARRAGVAKQTIYRWWPSKVEILLDTLIEDSAKHFPVPVDKPTAAGIRAYLRDFARFVARDPAGKVLLALLAQAQHDPGTAERVQARYLGPRRAAERDLLARAVDAGEIAPVLGLDAVLDALVGPLVYRAMTGASIPRELVDTLVDRLLAPAPGERPGPLA</sequence>
<name>K0EWD7_NOCB7</name>
<keyword evidence="3" id="KW-0804">Transcription</keyword>
<dbReference type="STRING" id="1133849.O3I_017240"/>